<proteinExistence type="predicted"/>
<evidence type="ECO:0000313" key="1">
    <source>
        <dbReference type="EMBL" id="RDX84980.1"/>
    </source>
</evidence>
<feature type="non-terminal residue" evidence="1">
    <location>
        <position position="196"/>
    </location>
</feature>
<accession>A0A371G341</accession>
<comment type="caution">
    <text evidence="1">The sequence shown here is derived from an EMBL/GenBank/DDBJ whole genome shotgun (WGS) entry which is preliminary data.</text>
</comment>
<dbReference type="AlphaFoldDB" id="A0A371G341"/>
<keyword evidence="2" id="KW-1185">Reference proteome</keyword>
<name>A0A371G341_MUCPR</name>
<organism evidence="1 2">
    <name type="scientific">Mucuna pruriens</name>
    <name type="common">Velvet bean</name>
    <name type="synonym">Dolichos pruriens</name>
    <dbReference type="NCBI Taxonomy" id="157652"/>
    <lineage>
        <taxon>Eukaryota</taxon>
        <taxon>Viridiplantae</taxon>
        <taxon>Streptophyta</taxon>
        <taxon>Embryophyta</taxon>
        <taxon>Tracheophyta</taxon>
        <taxon>Spermatophyta</taxon>
        <taxon>Magnoliopsida</taxon>
        <taxon>eudicotyledons</taxon>
        <taxon>Gunneridae</taxon>
        <taxon>Pentapetalae</taxon>
        <taxon>rosids</taxon>
        <taxon>fabids</taxon>
        <taxon>Fabales</taxon>
        <taxon>Fabaceae</taxon>
        <taxon>Papilionoideae</taxon>
        <taxon>50 kb inversion clade</taxon>
        <taxon>NPAAA clade</taxon>
        <taxon>indigoferoid/millettioid clade</taxon>
        <taxon>Phaseoleae</taxon>
        <taxon>Mucuna</taxon>
    </lineage>
</organism>
<feature type="non-terminal residue" evidence="1">
    <location>
        <position position="1"/>
    </location>
</feature>
<sequence length="196" mass="22221">MPIDEVQMVGQVLNTFIAWPKSFVKIVSTMIFIIKKLLYLQFKFILVSNMTLMDQRRKLQPKSSQAKVRPIQHCLWKVVSQVGGSLVQLKLDVQITSKNSTIPLYLCQKGISINSIGSEHLYGFIKSLLLQTIGPQSQMFFLCPQDNVIVFICSLGHNGDKEIHKILDKLKNNLRVMNVVSIDNATSFLAKEIDDI</sequence>
<reference evidence="1" key="1">
    <citation type="submission" date="2018-05" db="EMBL/GenBank/DDBJ databases">
        <title>Draft genome of Mucuna pruriens seed.</title>
        <authorList>
            <person name="Nnadi N.E."/>
            <person name="Vos R."/>
            <person name="Hasami M.H."/>
            <person name="Devisetty U.K."/>
            <person name="Aguiy J.C."/>
        </authorList>
    </citation>
    <scope>NUCLEOTIDE SEQUENCE [LARGE SCALE GENOMIC DNA]</scope>
    <source>
        <strain evidence="1">JCA_2017</strain>
    </source>
</reference>
<evidence type="ECO:0000313" key="2">
    <source>
        <dbReference type="Proteomes" id="UP000257109"/>
    </source>
</evidence>
<dbReference type="EMBL" id="QJKJ01006896">
    <property type="protein sequence ID" value="RDX84980.1"/>
    <property type="molecule type" value="Genomic_DNA"/>
</dbReference>
<dbReference type="Proteomes" id="UP000257109">
    <property type="component" value="Unassembled WGS sequence"/>
</dbReference>
<protein>
    <submittedName>
        <fullName evidence="1">Uncharacterized protein</fullName>
    </submittedName>
</protein>
<gene>
    <name evidence="1" type="ORF">CR513_33880</name>
</gene>